<dbReference type="Pfam" id="PF00970">
    <property type="entry name" value="FAD_binding_6"/>
    <property type="match status" value="1"/>
</dbReference>
<dbReference type="InterPro" id="IPR050415">
    <property type="entry name" value="MRET"/>
</dbReference>
<dbReference type="KEGG" id="nall:PP769_17200"/>
<protein>
    <submittedName>
        <fullName evidence="2">FAD-binding oxidoreductase</fullName>
    </submittedName>
</protein>
<dbReference type="InterPro" id="IPR017927">
    <property type="entry name" value="FAD-bd_FR_type"/>
</dbReference>
<feature type="domain" description="FAD-binding FR-type" evidence="1">
    <location>
        <begin position="3"/>
        <end position="107"/>
    </location>
</feature>
<dbReference type="Pfam" id="PF00175">
    <property type="entry name" value="NAD_binding_1"/>
    <property type="match status" value="1"/>
</dbReference>
<evidence type="ECO:0000259" key="1">
    <source>
        <dbReference type="PROSITE" id="PS51384"/>
    </source>
</evidence>
<dbReference type="PANTHER" id="PTHR47354">
    <property type="entry name" value="NADH OXIDOREDUCTASE HCR"/>
    <property type="match status" value="1"/>
</dbReference>
<dbReference type="EMBL" id="CP116967">
    <property type="protein sequence ID" value="WNM57685.1"/>
    <property type="molecule type" value="Genomic_DNA"/>
</dbReference>
<dbReference type="InterPro" id="IPR001709">
    <property type="entry name" value="Flavoprot_Pyr_Nucl_cyt_Rdtase"/>
</dbReference>
<reference evidence="2 3" key="1">
    <citation type="submission" date="2023-01" db="EMBL/GenBank/DDBJ databases">
        <title>Cultivation and genomic characterization of new, ubiquitous marine nitrite-oxidizing bacteria from the Nitrospirales.</title>
        <authorList>
            <person name="Mueller A.J."/>
            <person name="Daebeler A."/>
            <person name="Herbold C.W."/>
            <person name="Kirkegaard R.H."/>
            <person name="Daims H."/>
        </authorList>
    </citation>
    <scope>NUCLEOTIDE SEQUENCE [LARGE SCALE GENOMIC DNA]</scope>
    <source>
        <strain evidence="2 3">VA</strain>
    </source>
</reference>
<dbReference type="InterPro" id="IPR039261">
    <property type="entry name" value="FNR_nucleotide-bd"/>
</dbReference>
<keyword evidence="3" id="KW-1185">Reference proteome</keyword>
<dbReference type="Proteomes" id="UP001302719">
    <property type="component" value="Chromosome"/>
</dbReference>
<dbReference type="SUPFAM" id="SSF52343">
    <property type="entry name" value="Ferredoxin reductase-like, C-terminal NADP-linked domain"/>
    <property type="match status" value="1"/>
</dbReference>
<dbReference type="PRINTS" id="PR00410">
    <property type="entry name" value="PHEHYDRXLASE"/>
</dbReference>
<sequence length="238" mass="26888">MTPRRFRAKVLRVRHLTQDVRELILELVDSPTLEFLPGQSIAVTIPYGASGLSYLRYYSLASLPSSSHQLVLLFNAGEKGKGATFALEHSVGEELDCSGPFGSFHLHEDPERDLLFIGTGTGIAPLWSMLSSLFEQSCPQSMTLLWGLRSESDIYYLDELQKWADCFKNFSFTLTLSQPGHHWRGKRGRVTHLLQEFPNVDHLAAYVCGNRKMVTEVTSLLQCKGMCPVYRERHHDGK</sequence>
<dbReference type="SUPFAM" id="SSF63380">
    <property type="entry name" value="Riboflavin synthase domain-like"/>
    <property type="match status" value="1"/>
</dbReference>
<dbReference type="GO" id="GO:0016491">
    <property type="term" value="F:oxidoreductase activity"/>
    <property type="evidence" value="ECO:0007669"/>
    <property type="project" value="InterPro"/>
</dbReference>
<dbReference type="Gene3D" id="2.40.30.10">
    <property type="entry name" value="Translation factors"/>
    <property type="match status" value="1"/>
</dbReference>
<dbReference type="InterPro" id="IPR017938">
    <property type="entry name" value="Riboflavin_synthase-like_b-brl"/>
</dbReference>
<evidence type="ECO:0000313" key="3">
    <source>
        <dbReference type="Proteomes" id="UP001302719"/>
    </source>
</evidence>
<dbReference type="InterPro" id="IPR001433">
    <property type="entry name" value="OxRdtase_FAD/NAD-bd"/>
</dbReference>
<dbReference type="PANTHER" id="PTHR47354:SF5">
    <property type="entry name" value="PROTEIN RFBI"/>
    <property type="match status" value="1"/>
</dbReference>
<accession>A0AA96GCM7</accession>
<organism evidence="2 3">
    <name type="scientific">Candidatus Nitrospira allomarina</name>
    <dbReference type="NCBI Taxonomy" id="3020900"/>
    <lineage>
        <taxon>Bacteria</taxon>
        <taxon>Pseudomonadati</taxon>
        <taxon>Nitrospirota</taxon>
        <taxon>Nitrospiria</taxon>
        <taxon>Nitrospirales</taxon>
        <taxon>Nitrospiraceae</taxon>
        <taxon>Nitrospira</taxon>
    </lineage>
</organism>
<dbReference type="PRINTS" id="PR00371">
    <property type="entry name" value="FPNCR"/>
</dbReference>
<evidence type="ECO:0000313" key="2">
    <source>
        <dbReference type="EMBL" id="WNM57685.1"/>
    </source>
</evidence>
<dbReference type="RefSeq" id="WP_312642454.1">
    <property type="nucleotide sequence ID" value="NZ_CP116967.1"/>
</dbReference>
<dbReference type="PROSITE" id="PS51384">
    <property type="entry name" value="FAD_FR"/>
    <property type="match status" value="1"/>
</dbReference>
<dbReference type="InterPro" id="IPR008333">
    <property type="entry name" value="Cbr1-like_FAD-bd_dom"/>
</dbReference>
<dbReference type="Gene3D" id="3.40.50.80">
    <property type="entry name" value="Nucleotide-binding domain of ferredoxin-NADP reductase (FNR) module"/>
    <property type="match status" value="1"/>
</dbReference>
<proteinExistence type="predicted"/>
<name>A0AA96GCM7_9BACT</name>
<gene>
    <name evidence="2" type="ORF">PP769_17200</name>
</gene>
<dbReference type="AlphaFoldDB" id="A0AA96GCM7"/>